<accession>A0AA89B168</accession>
<keyword evidence="3" id="KW-1185">Reference proteome</keyword>
<dbReference type="PANTHER" id="PTHR33491">
    <property type="entry name" value="OSJNBA0016N04.9 PROTEIN"/>
    <property type="match status" value="1"/>
</dbReference>
<evidence type="ECO:0000313" key="2">
    <source>
        <dbReference type="EMBL" id="KAK3025064.1"/>
    </source>
</evidence>
<name>A0AA89B168_9ASTE</name>
<protein>
    <recommendedName>
        <fullName evidence="4">Wall-associated receptor kinase C-terminal domain-containing protein</fullName>
    </recommendedName>
</protein>
<sequence length="318" mass="34904">MAGYVQDGQDEEALHVFLEMLAANLVKPNQGTFVSALGACSYITPIEPKGHKILQVKITPSSKVSSKLRIRADARGNATKESPKLDSSASMSMAKPGCQEKCGTWREDPPDASVLTFKSRSSISHISDKYVHIVGDPVSFCYSSSGTLGLTALSSYLVLTSSYSHVENKFVAIGCDIFAYIGDFGNTNYTTGYAVICDSTPPPVGYPLNISLDFTLFEQSLQVYTINTLHKYWEETVCSLAFTEAKTFTSFTNNNTVDLMMLNHIPAVLSWAIGNISFQEARKKEDYACGRYTSCVDSIRGHGYQCHCFEGYHGNAYL</sequence>
<feature type="region of interest" description="Disordered" evidence="1">
    <location>
        <begin position="74"/>
        <end position="93"/>
    </location>
</feature>
<organism evidence="2 3">
    <name type="scientific">Escallonia herrerae</name>
    <dbReference type="NCBI Taxonomy" id="1293975"/>
    <lineage>
        <taxon>Eukaryota</taxon>
        <taxon>Viridiplantae</taxon>
        <taxon>Streptophyta</taxon>
        <taxon>Embryophyta</taxon>
        <taxon>Tracheophyta</taxon>
        <taxon>Spermatophyta</taxon>
        <taxon>Magnoliopsida</taxon>
        <taxon>eudicotyledons</taxon>
        <taxon>Gunneridae</taxon>
        <taxon>Pentapetalae</taxon>
        <taxon>asterids</taxon>
        <taxon>campanulids</taxon>
        <taxon>Escalloniales</taxon>
        <taxon>Escalloniaceae</taxon>
        <taxon>Escallonia</taxon>
    </lineage>
</organism>
<dbReference type="AlphaFoldDB" id="A0AA89B168"/>
<comment type="caution">
    <text evidence="2">The sequence shown here is derived from an EMBL/GenBank/DDBJ whole genome shotgun (WGS) entry which is preliminary data.</text>
</comment>
<dbReference type="Proteomes" id="UP001188597">
    <property type="component" value="Unassembled WGS sequence"/>
</dbReference>
<reference evidence="2" key="1">
    <citation type="submission" date="2022-12" db="EMBL/GenBank/DDBJ databases">
        <title>Draft genome assemblies for two species of Escallonia (Escalloniales).</title>
        <authorList>
            <person name="Chanderbali A."/>
            <person name="Dervinis C."/>
            <person name="Anghel I."/>
            <person name="Soltis D."/>
            <person name="Soltis P."/>
            <person name="Zapata F."/>
        </authorList>
    </citation>
    <scope>NUCLEOTIDE SEQUENCE</scope>
    <source>
        <strain evidence="2">UCBG64.0493</strain>
        <tissue evidence="2">Leaf</tissue>
    </source>
</reference>
<evidence type="ECO:0000313" key="3">
    <source>
        <dbReference type="Proteomes" id="UP001188597"/>
    </source>
</evidence>
<evidence type="ECO:0008006" key="4">
    <source>
        <dbReference type="Google" id="ProtNLM"/>
    </source>
</evidence>
<evidence type="ECO:0000256" key="1">
    <source>
        <dbReference type="SAM" id="MobiDB-lite"/>
    </source>
</evidence>
<gene>
    <name evidence="2" type="ORF">RJ639_044868</name>
</gene>
<dbReference type="EMBL" id="JAVXUP010000567">
    <property type="protein sequence ID" value="KAK3025064.1"/>
    <property type="molecule type" value="Genomic_DNA"/>
</dbReference>
<proteinExistence type="predicted"/>